<gene>
    <name evidence="12" type="ORF">SORBI_3010G115600</name>
</gene>
<evidence type="ECO:0000259" key="11">
    <source>
        <dbReference type="Pfam" id="PF08263"/>
    </source>
</evidence>
<keyword evidence="6 9" id="KW-1133">Transmembrane helix</keyword>
<dbReference type="eggNOG" id="ENOG502QVM7">
    <property type="taxonomic scope" value="Eukaryota"/>
</dbReference>
<evidence type="ECO:0000313" key="13">
    <source>
        <dbReference type="Proteomes" id="UP000000768"/>
    </source>
</evidence>
<dbReference type="Pfam" id="PF08263">
    <property type="entry name" value="LRRNT_2"/>
    <property type="match status" value="1"/>
</dbReference>
<evidence type="ECO:0000313" key="12">
    <source>
        <dbReference type="EMBL" id="KXG19787.1"/>
    </source>
</evidence>
<dbReference type="FunFam" id="3.80.10.10:FF:000275">
    <property type="entry name" value="Leucine-rich repeat receptor-like protein kinase"/>
    <property type="match status" value="1"/>
</dbReference>
<feature type="transmembrane region" description="Helical" evidence="9">
    <location>
        <begin position="206"/>
        <end position="224"/>
    </location>
</feature>
<dbReference type="GO" id="GO:0004675">
    <property type="term" value="F:transmembrane receptor protein serine/threonine kinase activity"/>
    <property type="evidence" value="ECO:0000318"/>
    <property type="project" value="GO_Central"/>
</dbReference>
<evidence type="ECO:0000256" key="6">
    <source>
        <dbReference type="ARBA" id="ARBA00022989"/>
    </source>
</evidence>
<proteinExistence type="predicted"/>
<accession>A0A194YIJ3</accession>
<keyword evidence="4 10" id="KW-0732">Signal</keyword>
<dbReference type="OrthoDB" id="664407at2759"/>
<evidence type="ECO:0000256" key="10">
    <source>
        <dbReference type="SAM" id="SignalP"/>
    </source>
</evidence>
<dbReference type="AlphaFoldDB" id="A0A194YIJ3"/>
<name>A0A194YIJ3_SORBI</name>
<evidence type="ECO:0000256" key="9">
    <source>
        <dbReference type="SAM" id="Phobius"/>
    </source>
</evidence>
<evidence type="ECO:0000256" key="8">
    <source>
        <dbReference type="ARBA" id="ARBA00023180"/>
    </source>
</evidence>
<evidence type="ECO:0000256" key="3">
    <source>
        <dbReference type="ARBA" id="ARBA00022692"/>
    </source>
</evidence>
<dbReference type="Pfam" id="PF00560">
    <property type="entry name" value="LRR_1"/>
    <property type="match status" value="1"/>
</dbReference>
<reference evidence="12 13" key="1">
    <citation type="journal article" date="2009" name="Nature">
        <title>The Sorghum bicolor genome and the diversification of grasses.</title>
        <authorList>
            <person name="Paterson A.H."/>
            <person name="Bowers J.E."/>
            <person name="Bruggmann R."/>
            <person name="Dubchak I."/>
            <person name="Grimwood J."/>
            <person name="Gundlach H."/>
            <person name="Haberer G."/>
            <person name="Hellsten U."/>
            <person name="Mitros T."/>
            <person name="Poliakov A."/>
            <person name="Schmutz J."/>
            <person name="Spannagl M."/>
            <person name="Tang H."/>
            <person name="Wang X."/>
            <person name="Wicker T."/>
            <person name="Bharti A.K."/>
            <person name="Chapman J."/>
            <person name="Feltus F.A."/>
            <person name="Gowik U."/>
            <person name="Grigoriev I.V."/>
            <person name="Lyons E."/>
            <person name="Maher C.A."/>
            <person name="Martis M."/>
            <person name="Narechania A."/>
            <person name="Otillar R.P."/>
            <person name="Penning B.W."/>
            <person name="Salamov A.A."/>
            <person name="Wang Y."/>
            <person name="Zhang L."/>
            <person name="Carpita N.C."/>
            <person name="Freeling M."/>
            <person name="Gingle A.R."/>
            <person name="Hash C.T."/>
            <person name="Keller B."/>
            <person name="Klein P."/>
            <person name="Kresovich S."/>
            <person name="McCann M.C."/>
            <person name="Ming R."/>
            <person name="Peterson D.G."/>
            <person name="Mehboob-ur-Rahman"/>
            <person name="Ware D."/>
            <person name="Westhoff P."/>
            <person name="Mayer K.F."/>
            <person name="Messing J."/>
            <person name="Rokhsar D.S."/>
        </authorList>
    </citation>
    <scope>NUCLEOTIDE SEQUENCE [LARGE SCALE GENOMIC DNA]</scope>
    <source>
        <strain evidence="13">cv. BTx623</strain>
    </source>
</reference>
<keyword evidence="7 9" id="KW-0472">Membrane</keyword>
<dbReference type="Proteomes" id="UP000000768">
    <property type="component" value="Chromosome 10"/>
</dbReference>
<dbReference type="InterPro" id="IPR050994">
    <property type="entry name" value="At_inactive_RLKs"/>
</dbReference>
<evidence type="ECO:0000256" key="1">
    <source>
        <dbReference type="ARBA" id="ARBA00004167"/>
    </source>
</evidence>
<dbReference type="EMBL" id="CM000769">
    <property type="protein sequence ID" value="KXG19787.1"/>
    <property type="molecule type" value="Genomic_DNA"/>
</dbReference>
<evidence type="ECO:0000256" key="4">
    <source>
        <dbReference type="ARBA" id="ARBA00022729"/>
    </source>
</evidence>
<dbReference type="PANTHER" id="PTHR48010:SF58">
    <property type="entry name" value="RECEPTOR PROTEIN KINASE-LIKE PROTEIN ZAR1"/>
    <property type="match status" value="1"/>
</dbReference>
<dbReference type="SUPFAM" id="SSF52058">
    <property type="entry name" value="L domain-like"/>
    <property type="match status" value="1"/>
</dbReference>
<dbReference type="InterPro" id="IPR001611">
    <property type="entry name" value="Leu-rich_rpt"/>
</dbReference>
<evidence type="ECO:0000256" key="7">
    <source>
        <dbReference type="ARBA" id="ARBA00023136"/>
    </source>
</evidence>
<dbReference type="STRING" id="4558.A0A194YIJ3"/>
<evidence type="ECO:0000256" key="2">
    <source>
        <dbReference type="ARBA" id="ARBA00022614"/>
    </source>
</evidence>
<evidence type="ECO:0000256" key="5">
    <source>
        <dbReference type="ARBA" id="ARBA00022737"/>
    </source>
</evidence>
<comment type="subcellular location">
    <subcellularLocation>
        <location evidence="1">Membrane</location>
        <topology evidence="1">Single-pass membrane protein</topology>
    </subcellularLocation>
</comment>
<dbReference type="GO" id="GO:0005886">
    <property type="term" value="C:plasma membrane"/>
    <property type="evidence" value="ECO:0000318"/>
    <property type="project" value="GO_Central"/>
</dbReference>
<protein>
    <recommendedName>
        <fullName evidence="11">Leucine-rich repeat-containing N-terminal plant-type domain-containing protein</fullName>
    </recommendedName>
</protein>
<dbReference type="Gene3D" id="3.80.10.10">
    <property type="entry name" value="Ribonuclease Inhibitor"/>
    <property type="match status" value="1"/>
</dbReference>
<keyword evidence="5" id="KW-0677">Repeat</keyword>
<dbReference type="InterPro" id="IPR013210">
    <property type="entry name" value="LRR_N_plant-typ"/>
</dbReference>
<dbReference type="PANTHER" id="PTHR48010">
    <property type="entry name" value="OS05G0588300 PROTEIN"/>
    <property type="match status" value="1"/>
</dbReference>
<keyword evidence="2" id="KW-0433">Leucine-rich repeat</keyword>
<organism evidence="12 13">
    <name type="scientific">Sorghum bicolor</name>
    <name type="common">Sorghum</name>
    <name type="synonym">Sorghum vulgare</name>
    <dbReference type="NCBI Taxonomy" id="4558"/>
    <lineage>
        <taxon>Eukaryota</taxon>
        <taxon>Viridiplantae</taxon>
        <taxon>Streptophyta</taxon>
        <taxon>Embryophyta</taxon>
        <taxon>Tracheophyta</taxon>
        <taxon>Spermatophyta</taxon>
        <taxon>Magnoliopsida</taxon>
        <taxon>Liliopsida</taxon>
        <taxon>Poales</taxon>
        <taxon>Poaceae</taxon>
        <taxon>PACMAD clade</taxon>
        <taxon>Panicoideae</taxon>
        <taxon>Andropogonodae</taxon>
        <taxon>Andropogoneae</taxon>
        <taxon>Sorghinae</taxon>
        <taxon>Sorghum</taxon>
    </lineage>
</organism>
<sequence length="225" mass="23831">MAVSSPSLSLFLLLLIASSSSADPSDDGNDEALALESVRSLLDPQQGVLTDWNLALVNPCTYSFVTCTDDNRVISLEAPSRNLSGRLSPSIGNLTNLESLMLEDNSITGTIPAEIGKLSGLKKLDLSSNHLYGEIPSSLFYLESLRYINLSYNNLSGPIPKSFAGTLYIVGNPLICGENSGQDCSSSGTASSQASLPTAMTKSHKFVVAVGSMIACIIFLLFQIS</sequence>
<keyword evidence="8" id="KW-0325">Glycoprotein</keyword>
<dbReference type="Gramene" id="KXG19787">
    <property type="protein sequence ID" value="KXG19787"/>
    <property type="gene ID" value="SORBI_3010G115600"/>
</dbReference>
<dbReference type="InParanoid" id="A0A194YIJ3"/>
<reference evidence="13" key="2">
    <citation type="journal article" date="2018" name="Plant J.">
        <title>The Sorghum bicolor reference genome: improved assembly, gene annotations, a transcriptome atlas, and signatures of genome organization.</title>
        <authorList>
            <person name="McCormick R.F."/>
            <person name="Truong S.K."/>
            <person name="Sreedasyam A."/>
            <person name="Jenkins J."/>
            <person name="Shu S."/>
            <person name="Sims D."/>
            <person name="Kennedy M."/>
            <person name="Amirebrahimi M."/>
            <person name="Weers B.D."/>
            <person name="McKinley B."/>
            <person name="Mattison A."/>
            <person name="Morishige D.T."/>
            <person name="Grimwood J."/>
            <person name="Schmutz J."/>
            <person name="Mullet J.E."/>
        </authorList>
    </citation>
    <scope>NUCLEOTIDE SEQUENCE [LARGE SCALE GENOMIC DNA]</scope>
    <source>
        <strain evidence="13">cv. BTx623</strain>
    </source>
</reference>
<feature type="signal peptide" evidence="10">
    <location>
        <begin position="1"/>
        <end position="22"/>
    </location>
</feature>
<dbReference type="OMA" id="MRRSDIS"/>
<feature type="chain" id="PRO_5008268760" description="Leucine-rich repeat-containing N-terminal plant-type domain-containing protein" evidence="10">
    <location>
        <begin position="23"/>
        <end position="225"/>
    </location>
</feature>
<keyword evidence="3 9" id="KW-0812">Transmembrane</keyword>
<dbReference type="InterPro" id="IPR032675">
    <property type="entry name" value="LRR_dom_sf"/>
</dbReference>
<dbReference type="Pfam" id="PF13855">
    <property type="entry name" value="LRR_8"/>
    <property type="match status" value="1"/>
</dbReference>
<keyword evidence="13" id="KW-1185">Reference proteome</keyword>
<dbReference type="GO" id="GO:0007165">
    <property type="term" value="P:signal transduction"/>
    <property type="evidence" value="ECO:0000318"/>
    <property type="project" value="GO_Central"/>
</dbReference>
<dbReference type="PRINTS" id="PR00019">
    <property type="entry name" value="LEURICHRPT"/>
</dbReference>
<feature type="domain" description="Leucine-rich repeat-containing N-terminal plant-type" evidence="11">
    <location>
        <begin position="29"/>
        <end position="68"/>
    </location>
</feature>